<dbReference type="PRINTS" id="PR00364">
    <property type="entry name" value="DISEASERSIST"/>
</dbReference>
<accession>A0A290Z6H4</accession>
<feature type="domain" description="OmpR/PhoB-type" evidence="7">
    <location>
        <begin position="1"/>
        <end position="90"/>
    </location>
</feature>
<organism evidence="8 9">
    <name type="scientific">Actinosynnema pretiosum</name>
    <dbReference type="NCBI Taxonomy" id="42197"/>
    <lineage>
        <taxon>Bacteria</taxon>
        <taxon>Bacillati</taxon>
        <taxon>Actinomycetota</taxon>
        <taxon>Actinomycetes</taxon>
        <taxon>Pseudonocardiales</taxon>
        <taxon>Pseudonocardiaceae</taxon>
        <taxon>Actinosynnema</taxon>
    </lineage>
</organism>
<dbReference type="GO" id="GO:0003677">
    <property type="term" value="F:DNA binding"/>
    <property type="evidence" value="ECO:0007669"/>
    <property type="project" value="UniProtKB-UniRule"/>
</dbReference>
<evidence type="ECO:0000256" key="6">
    <source>
        <dbReference type="SAM" id="MobiDB-lite"/>
    </source>
</evidence>
<evidence type="ECO:0000256" key="4">
    <source>
        <dbReference type="ARBA" id="ARBA00023163"/>
    </source>
</evidence>
<keyword evidence="3 5" id="KW-0238">DNA-binding</keyword>
<dbReference type="Gene3D" id="1.10.10.10">
    <property type="entry name" value="Winged helix-like DNA-binding domain superfamily/Winged helix DNA-binding domain"/>
    <property type="match status" value="1"/>
</dbReference>
<dbReference type="PANTHER" id="PTHR35807">
    <property type="entry name" value="TRANSCRIPTIONAL REGULATOR REDD-RELATED"/>
    <property type="match status" value="1"/>
</dbReference>
<dbReference type="InterPro" id="IPR027417">
    <property type="entry name" value="P-loop_NTPase"/>
</dbReference>
<proteinExistence type="inferred from homology"/>
<evidence type="ECO:0000256" key="5">
    <source>
        <dbReference type="PROSITE-ProRule" id="PRU01091"/>
    </source>
</evidence>
<dbReference type="Pfam" id="PF03704">
    <property type="entry name" value="BTAD"/>
    <property type="match status" value="1"/>
</dbReference>
<dbReference type="InterPro" id="IPR051677">
    <property type="entry name" value="AfsR-DnrI-RedD_regulator"/>
</dbReference>
<dbReference type="InterPro" id="IPR036388">
    <property type="entry name" value="WH-like_DNA-bd_sf"/>
</dbReference>
<dbReference type="SMART" id="SM00028">
    <property type="entry name" value="TPR"/>
    <property type="match status" value="5"/>
</dbReference>
<evidence type="ECO:0000259" key="7">
    <source>
        <dbReference type="PROSITE" id="PS51755"/>
    </source>
</evidence>
<dbReference type="SMART" id="SM01043">
    <property type="entry name" value="BTAD"/>
    <property type="match status" value="1"/>
</dbReference>
<dbReference type="GO" id="GO:0000160">
    <property type="term" value="P:phosphorelay signal transduction system"/>
    <property type="evidence" value="ECO:0007669"/>
    <property type="project" value="InterPro"/>
</dbReference>
<reference evidence="8" key="1">
    <citation type="submission" date="2017-09" db="EMBL/GenBank/DDBJ databases">
        <title>Complete Genome Sequence of ansamitocin-producing Bacterium Actinosynnema pretiosum X47.</title>
        <authorList>
            <person name="Cao G."/>
            <person name="Zong G."/>
            <person name="Zhong C."/>
            <person name="Fu J."/>
        </authorList>
    </citation>
    <scope>NUCLEOTIDE SEQUENCE [LARGE SCALE GENOMIC DNA]</scope>
    <source>
        <strain evidence="8">X47</strain>
    </source>
</reference>
<dbReference type="CDD" id="cd15831">
    <property type="entry name" value="BTAD"/>
    <property type="match status" value="1"/>
</dbReference>
<dbReference type="KEGG" id="apre:CNX65_15780"/>
<evidence type="ECO:0000256" key="1">
    <source>
        <dbReference type="ARBA" id="ARBA00005820"/>
    </source>
</evidence>
<dbReference type="GO" id="GO:0043531">
    <property type="term" value="F:ADP binding"/>
    <property type="evidence" value="ECO:0007669"/>
    <property type="project" value="InterPro"/>
</dbReference>
<feature type="region of interest" description="Disordered" evidence="6">
    <location>
        <begin position="977"/>
        <end position="1005"/>
    </location>
</feature>
<feature type="compositionally biased region" description="Low complexity" evidence="6">
    <location>
        <begin position="990"/>
        <end position="1005"/>
    </location>
</feature>
<dbReference type="InterPro" id="IPR019734">
    <property type="entry name" value="TPR_rpt"/>
</dbReference>
<keyword evidence="9" id="KW-1185">Reference proteome</keyword>
<dbReference type="SMART" id="SM00862">
    <property type="entry name" value="Trans_reg_C"/>
    <property type="match status" value="1"/>
</dbReference>
<dbReference type="PROSITE" id="PS51755">
    <property type="entry name" value="OMPR_PHOB"/>
    <property type="match status" value="1"/>
</dbReference>
<evidence type="ECO:0000313" key="9">
    <source>
        <dbReference type="Proteomes" id="UP000218505"/>
    </source>
</evidence>
<dbReference type="InterPro" id="IPR005158">
    <property type="entry name" value="BTAD"/>
</dbReference>
<feature type="DNA-binding region" description="OmpR/PhoB-type" evidence="5">
    <location>
        <begin position="1"/>
        <end position="90"/>
    </location>
</feature>
<dbReference type="AlphaFoldDB" id="A0A290Z6H4"/>
<dbReference type="Proteomes" id="UP000218505">
    <property type="component" value="Chromosome"/>
</dbReference>
<keyword evidence="4" id="KW-0804">Transcription</keyword>
<name>A0A290Z6H4_9PSEU</name>
<keyword evidence="2" id="KW-0805">Transcription regulation</keyword>
<sequence length="1005" mass="108206">MEVRLLGSVGVWERDREVAPVQPRQRAVLAALAVEAGRPVAVDTLLRRVWGETPPARARDALYVHITRLRRTLGPAVPLPRRSGGYLLDLAPDHVDALRFRALLKRAERAGLPVADRVELFDRALRLWRGTPLADLAGDWAVRTRETWQRLHVDALVGWAGAHVEAGSPESVVGPLLDLVERHPLMERPVGVLMRALARGGRSAEALEQYARARTRIADELGVEPGPELRHLHEALLRDGVDRAPRPVPVAPVFQLPPDLPDHTGGEDLLAEAGDGLRRRSPVLVVSGPAGVGKTAFTVRLANLVRADYPDGALFLSLNGALGTPMSPAEVLGRALRALDPTGPDAGFDADLARYRAITHDRRVLVVLDDAAGAEQVRPLLPSGPGCALLVSTRAWLTALPGASRVELRVMDDRDAHRLLERVVGHDRLSAEPEATARLVALCAGLPLALRIVGARLAARPHWPVAKLVTRMADRGRRLDELAVDDLRVRTGIDVGYQGLSGQARRALRAVGAVDVGELAPWLLSAALGTGATTTDDLLEHLVDARLVEAAAGDGTNPRYRVHDLVRLYAAERAQAEEPPEESVAMLDRVLAAAVHLVRGHDTRRAYLVRHERDTPLPEPPACRGVAIDLAAEEPTLVVLVEVAARRGLVRQAAALADALVFASFAKTNDFAGWERVRDAVAAAATAAGERGVLAGTCYGRAQLRYAQDRFTESADLFERARVLFLELGDAAGAASAATGLATVHRELGDHGRSIPLLSEQLAEFDRLGLAEGGANAHYGLGYAYRERGLDERALTHLRAAVDRYRALGHRAGEAIAVRGIGLVHRARGDLAEAAGWSERAHRLALASGEQLLSSYTAQALAKVWIRTGHPERALRPLLRARRVCAEHGDRLGAALVQRTLGELHLAAGRLPEALRELTGALTTWTELEHRLWQARTRRDLGAVHACAGDPAAAAAHWRAAAEVFRALGTREAGEVDEWPRRWRPGARGGAPLAAAAATTAAPAP</sequence>
<dbReference type="SUPFAM" id="SSF48452">
    <property type="entry name" value="TPR-like"/>
    <property type="match status" value="3"/>
</dbReference>
<evidence type="ECO:0000256" key="2">
    <source>
        <dbReference type="ARBA" id="ARBA00023015"/>
    </source>
</evidence>
<gene>
    <name evidence="8" type="ORF">CNX65_15780</name>
</gene>
<dbReference type="Gene3D" id="3.40.50.300">
    <property type="entry name" value="P-loop containing nucleotide triphosphate hydrolases"/>
    <property type="match status" value="1"/>
</dbReference>
<dbReference type="InterPro" id="IPR016032">
    <property type="entry name" value="Sig_transdc_resp-reg_C-effctor"/>
</dbReference>
<dbReference type="InterPro" id="IPR001867">
    <property type="entry name" value="OmpR/PhoB-type_DNA-bd"/>
</dbReference>
<dbReference type="GO" id="GO:0006355">
    <property type="term" value="P:regulation of DNA-templated transcription"/>
    <property type="evidence" value="ECO:0007669"/>
    <property type="project" value="InterPro"/>
</dbReference>
<dbReference type="Gene3D" id="1.25.40.10">
    <property type="entry name" value="Tetratricopeptide repeat domain"/>
    <property type="match status" value="3"/>
</dbReference>
<dbReference type="RefSeq" id="WP_096493848.1">
    <property type="nucleotide sequence ID" value="NZ_CP023445.1"/>
</dbReference>
<dbReference type="InterPro" id="IPR011990">
    <property type="entry name" value="TPR-like_helical_dom_sf"/>
</dbReference>
<protein>
    <submittedName>
        <fullName evidence="8">SARP family transcriptional regulator</fullName>
    </submittedName>
</protein>
<comment type="similarity">
    <text evidence="1">Belongs to the AfsR/DnrI/RedD regulatory family.</text>
</comment>
<dbReference type="Pfam" id="PF13424">
    <property type="entry name" value="TPR_12"/>
    <property type="match status" value="1"/>
</dbReference>
<evidence type="ECO:0000313" key="8">
    <source>
        <dbReference type="EMBL" id="ATE54572.1"/>
    </source>
</evidence>
<dbReference type="Pfam" id="PF00486">
    <property type="entry name" value="Trans_reg_C"/>
    <property type="match status" value="1"/>
</dbReference>
<dbReference type="SUPFAM" id="SSF52540">
    <property type="entry name" value="P-loop containing nucleoside triphosphate hydrolases"/>
    <property type="match status" value="1"/>
</dbReference>
<dbReference type="EMBL" id="CP023445">
    <property type="protein sequence ID" value="ATE54572.1"/>
    <property type="molecule type" value="Genomic_DNA"/>
</dbReference>
<dbReference type="SUPFAM" id="SSF46894">
    <property type="entry name" value="C-terminal effector domain of the bipartite response regulators"/>
    <property type="match status" value="1"/>
</dbReference>
<dbReference type="PANTHER" id="PTHR35807:SF1">
    <property type="entry name" value="TRANSCRIPTIONAL REGULATOR REDD"/>
    <property type="match status" value="1"/>
</dbReference>
<evidence type="ECO:0000256" key="3">
    <source>
        <dbReference type="ARBA" id="ARBA00023125"/>
    </source>
</evidence>